<dbReference type="CDD" id="cd16444">
    <property type="entry name" value="LipB"/>
    <property type="match status" value="1"/>
</dbReference>
<evidence type="ECO:0000256" key="5">
    <source>
        <dbReference type="ARBA" id="ARBA00023315"/>
    </source>
</evidence>
<dbReference type="Pfam" id="PF21948">
    <property type="entry name" value="LplA-B_cat"/>
    <property type="match status" value="1"/>
</dbReference>
<reference evidence="11" key="1">
    <citation type="journal article" date="2023" name="Mol. Biol. Evol.">
        <title>Third-Generation Sequencing Reveals the Adaptive Role of the Epigenome in Three Deep-Sea Polychaetes.</title>
        <authorList>
            <person name="Perez M."/>
            <person name="Aroh O."/>
            <person name="Sun Y."/>
            <person name="Lan Y."/>
            <person name="Juniper S.K."/>
            <person name="Young C.R."/>
            <person name="Angers B."/>
            <person name="Qian P.Y."/>
        </authorList>
    </citation>
    <scope>NUCLEOTIDE SEQUENCE</scope>
    <source>
        <strain evidence="11">P08H-3</strain>
    </source>
</reference>
<dbReference type="NCBIfam" id="TIGR00214">
    <property type="entry name" value="lipB"/>
    <property type="match status" value="1"/>
</dbReference>
<comment type="pathway">
    <text evidence="2 6">Protein modification; protein lipoylation via endogenous pathway; protein N(6)-(lipoyl)lysine from octanoyl-[acyl-carrier-protein]: step 1/2.</text>
</comment>
<dbReference type="PROSITE" id="PS01313">
    <property type="entry name" value="LIPB"/>
    <property type="match status" value="1"/>
</dbReference>
<evidence type="ECO:0000256" key="7">
    <source>
        <dbReference type="PIRSR" id="PIRSR016262-1"/>
    </source>
</evidence>
<organism evidence="11 12">
    <name type="scientific">Paralvinella palmiformis</name>
    <dbReference type="NCBI Taxonomy" id="53620"/>
    <lineage>
        <taxon>Eukaryota</taxon>
        <taxon>Metazoa</taxon>
        <taxon>Spiralia</taxon>
        <taxon>Lophotrochozoa</taxon>
        <taxon>Annelida</taxon>
        <taxon>Polychaeta</taxon>
        <taxon>Sedentaria</taxon>
        <taxon>Canalipalpata</taxon>
        <taxon>Terebellida</taxon>
        <taxon>Terebelliformia</taxon>
        <taxon>Alvinellidae</taxon>
        <taxon>Paralvinella</taxon>
    </lineage>
</organism>
<evidence type="ECO:0000256" key="8">
    <source>
        <dbReference type="PIRSR" id="PIRSR016262-2"/>
    </source>
</evidence>
<keyword evidence="5 6" id="KW-0012">Acyltransferase</keyword>
<dbReference type="PIRSF" id="PIRSF016262">
    <property type="entry name" value="LPLase"/>
    <property type="match status" value="1"/>
</dbReference>
<evidence type="ECO:0000256" key="1">
    <source>
        <dbReference type="ARBA" id="ARBA00004173"/>
    </source>
</evidence>
<evidence type="ECO:0000256" key="6">
    <source>
        <dbReference type="PIRNR" id="PIRNR016262"/>
    </source>
</evidence>
<proteinExistence type="inferred from homology"/>
<evidence type="ECO:0000256" key="3">
    <source>
        <dbReference type="ARBA" id="ARBA00007907"/>
    </source>
</evidence>
<dbReference type="GO" id="GO:0009249">
    <property type="term" value="P:protein lipoylation"/>
    <property type="evidence" value="ECO:0007669"/>
    <property type="project" value="InterPro"/>
</dbReference>
<dbReference type="Gene3D" id="3.30.930.10">
    <property type="entry name" value="Bira Bifunctional Protein, Domain 2"/>
    <property type="match status" value="1"/>
</dbReference>
<keyword evidence="4 6" id="KW-0808">Transferase</keyword>
<dbReference type="PANTHER" id="PTHR10993">
    <property type="entry name" value="OCTANOYLTRANSFERASE"/>
    <property type="match status" value="1"/>
</dbReference>
<dbReference type="InterPro" id="IPR000544">
    <property type="entry name" value="Octanoyltransferase"/>
</dbReference>
<dbReference type="EC" id="2.3.1.181" evidence="6"/>
<feature type="domain" description="BPL/LPL catalytic" evidence="10">
    <location>
        <begin position="44"/>
        <end position="224"/>
    </location>
</feature>
<keyword evidence="12" id="KW-1185">Reference proteome</keyword>
<dbReference type="AlphaFoldDB" id="A0AAD9MRJ3"/>
<dbReference type="EMBL" id="JAODUP010001092">
    <property type="protein sequence ID" value="KAK2141473.1"/>
    <property type="molecule type" value="Genomic_DNA"/>
</dbReference>
<name>A0AAD9MRJ3_9ANNE</name>
<comment type="caution">
    <text evidence="11">The sequence shown here is derived from an EMBL/GenBank/DDBJ whole genome shotgun (WGS) entry which is preliminary data.</text>
</comment>
<feature type="active site" description="Acyl-thioester intermediate" evidence="7">
    <location>
        <position position="185"/>
    </location>
</feature>
<accession>A0AAD9MRJ3</accession>
<dbReference type="GO" id="GO:0033819">
    <property type="term" value="F:lipoyl(octanoyl) transferase activity"/>
    <property type="evidence" value="ECO:0007669"/>
    <property type="project" value="UniProtKB-EC"/>
</dbReference>
<comment type="similarity">
    <text evidence="3 6">Belongs to the LipB family.</text>
</comment>
<comment type="subcellular location">
    <subcellularLocation>
        <location evidence="1 6">Mitochondrion</location>
    </subcellularLocation>
</comment>
<feature type="binding site" evidence="8">
    <location>
        <begin position="154"/>
        <end position="156"/>
    </location>
    <ligand>
        <name>substrate</name>
    </ligand>
</feature>
<protein>
    <recommendedName>
        <fullName evidence="6">Octanoyl-[acyl-carrier-protein]:protein N-octanoyltransferase LIPT2, mitochondrial</fullName>
        <ecNumber evidence="6">2.3.1.181</ecNumber>
    </recommendedName>
</protein>
<dbReference type="PANTHER" id="PTHR10993:SF7">
    <property type="entry name" value="LIPOYLTRANSFERASE 2, MITOCHONDRIAL-RELATED"/>
    <property type="match status" value="1"/>
</dbReference>
<dbReference type="NCBIfam" id="NF010925">
    <property type="entry name" value="PRK14345.1"/>
    <property type="match status" value="1"/>
</dbReference>
<evidence type="ECO:0000256" key="2">
    <source>
        <dbReference type="ARBA" id="ARBA00004821"/>
    </source>
</evidence>
<feature type="site" description="Lowers pKa of active site Cys" evidence="9">
    <location>
        <position position="151"/>
    </location>
</feature>
<dbReference type="GO" id="GO:0005739">
    <property type="term" value="C:mitochondrion"/>
    <property type="evidence" value="ECO:0007669"/>
    <property type="project" value="UniProtKB-SubCell"/>
</dbReference>
<evidence type="ECO:0000313" key="12">
    <source>
        <dbReference type="Proteomes" id="UP001208570"/>
    </source>
</evidence>
<comment type="catalytic activity">
    <reaction evidence="6">
        <text>octanoyl-[ACP] + L-lysyl-[protein] = N(6)-octanoyl-L-lysyl-[protein] + holo-[ACP] + H(+)</text>
        <dbReference type="Rhea" id="RHEA:17665"/>
        <dbReference type="Rhea" id="RHEA-COMP:9636"/>
        <dbReference type="Rhea" id="RHEA-COMP:9685"/>
        <dbReference type="Rhea" id="RHEA-COMP:9752"/>
        <dbReference type="Rhea" id="RHEA-COMP:9928"/>
        <dbReference type="ChEBI" id="CHEBI:15378"/>
        <dbReference type="ChEBI" id="CHEBI:29969"/>
        <dbReference type="ChEBI" id="CHEBI:64479"/>
        <dbReference type="ChEBI" id="CHEBI:78463"/>
        <dbReference type="ChEBI" id="CHEBI:78809"/>
        <dbReference type="EC" id="2.3.1.181"/>
    </reaction>
</comment>
<sequence>MTKRYLEVIRLGRLSYTAALKIQDKYARQILDGLSDCKQDQLAIAHLQKLLLVEHDPVYTIGIRRKGYSESDIKKLQLLGADFHYTNRGGLITFHGPGQLVVYPILYLKNFSMGMKTYICHLEKTVIDTCSHFGIQSHTTPDTGVWVGNNKIAAIGVHGSRYVTTHGLALNCDIDLGWFEHIVPCGLEGKGVTSLTKESCHRVTATEATRPLLKSFGTTFDCTLVDPK</sequence>
<dbReference type="FunFam" id="3.30.930.10:FF:000035">
    <property type="entry name" value="Putative lipoyltransferase 2, mitochondrial"/>
    <property type="match status" value="1"/>
</dbReference>
<dbReference type="InterPro" id="IPR004143">
    <property type="entry name" value="BPL_LPL_catalytic"/>
</dbReference>
<evidence type="ECO:0000313" key="11">
    <source>
        <dbReference type="EMBL" id="KAK2141473.1"/>
    </source>
</evidence>
<feature type="binding site" evidence="8">
    <location>
        <begin position="167"/>
        <end position="169"/>
    </location>
    <ligand>
        <name>substrate</name>
    </ligand>
</feature>
<evidence type="ECO:0000259" key="10">
    <source>
        <dbReference type="PROSITE" id="PS51733"/>
    </source>
</evidence>
<keyword evidence="6" id="KW-0496">Mitochondrion</keyword>
<evidence type="ECO:0000256" key="9">
    <source>
        <dbReference type="PIRSR" id="PIRSR016262-3"/>
    </source>
</evidence>
<dbReference type="InterPro" id="IPR045864">
    <property type="entry name" value="aa-tRNA-synth_II/BPL/LPL"/>
</dbReference>
<feature type="binding site" evidence="8">
    <location>
        <begin position="88"/>
        <end position="95"/>
    </location>
    <ligand>
        <name>substrate</name>
    </ligand>
</feature>
<gene>
    <name evidence="11" type="ORF">LSH36_1092g00046</name>
</gene>
<dbReference type="Proteomes" id="UP001208570">
    <property type="component" value="Unassembled WGS sequence"/>
</dbReference>
<comment type="function">
    <text evidence="6">Catalyzes the transfer of endogenously produced octanoic acid from octanoyl-acyl-carrier-protein onto the lipoyl domains of lipoate-dependent enzymes. Lipoyl-ACP can also act as a substrate although octanoyl-ACP is likely to be the physiological substrate.</text>
</comment>
<dbReference type="InterPro" id="IPR020605">
    <property type="entry name" value="Octanoyltransferase_CS"/>
</dbReference>
<dbReference type="SUPFAM" id="SSF55681">
    <property type="entry name" value="Class II aaRS and biotin synthetases"/>
    <property type="match status" value="1"/>
</dbReference>
<dbReference type="PROSITE" id="PS51733">
    <property type="entry name" value="BPL_LPL_CATALYTIC"/>
    <property type="match status" value="1"/>
</dbReference>
<evidence type="ECO:0000256" key="4">
    <source>
        <dbReference type="ARBA" id="ARBA00022679"/>
    </source>
</evidence>
<dbReference type="HAMAP" id="MF_00013">
    <property type="entry name" value="LipB"/>
    <property type="match status" value="1"/>
</dbReference>